<dbReference type="Gene3D" id="3.40.50.2300">
    <property type="match status" value="3"/>
</dbReference>
<evidence type="ECO:0000256" key="7">
    <source>
        <dbReference type="ARBA" id="ARBA00023012"/>
    </source>
</evidence>
<dbReference type="CDD" id="cd00156">
    <property type="entry name" value="REC"/>
    <property type="match status" value="1"/>
</dbReference>
<keyword evidence="9" id="KW-0175">Coiled coil</keyword>
<dbReference type="Gene3D" id="3.30.450.40">
    <property type="match status" value="1"/>
</dbReference>
<evidence type="ECO:0000256" key="9">
    <source>
        <dbReference type="SAM" id="Coils"/>
    </source>
</evidence>
<name>A0ABQ0CDC3_9PROT</name>
<dbReference type="InterPro" id="IPR003661">
    <property type="entry name" value="HisK_dim/P_dom"/>
</dbReference>
<feature type="modified residue" description="4-aspartylphosphate" evidence="8">
    <location>
        <position position="838"/>
    </location>
</feature>
<dbReference type="EMBL" id="BAAFGK010000005">
    <property type="protein sequence ID" value="GAB0058879.1"/>
    <property type="molecule type" value="Genomic_DNA"/>
</dbReference>
<dbReference type="SMART" id="SM00304">
    <property type="entry name" value="HAMP"/>
    <property type="match status" value="1"/>
</dbReference>
<dbReference type="EC" id="2.7.13.3" evidence="3"/>
<sequence>MPSLHHLTMAQRIAAGFSVLIALLFVQFALFDHQNRQLQEIQQRMVEHPFKVNGAVQKLDKEVREIRYASVLLLTFQNKEEIQRTETRLQATWNNLQGQLGIIEARFLGDMERVRETRGLLESWWHMLLHREIELLLEGRSREAAALHEEEAYRRRLARIEENIHYITEFSYNKAFLFSQEYEQSVAAARRVVIGFFLFIVALGLFVAIQATRAITRPLRALNQAVTNLAEKRFSTAVPGTERQDEFGALARSIGVLQEMARRTDEETWIKSEVNALSTHLQQRTDTESFAGQLAHRLTPLLEGRHGACYLFDEGRRVLELKGGYGLDEATLTRTTIRIGENLVGLCAQKRQVLTLTELPEGYVKIGSGLGDATPRGLLLAPLVFQDRILGVVEVASFLAFTSRHHALLETLLPVIAINLESLNRHRRTTELLEESRHQQALLRQSEEELRVINEELRVKSDDLERQAMELRHSEEEMRVQGEELLSANEELRGKHNELERHARELHAARELAELNAREVEKASRYKSEFLANMSHELRTPLNSLLILARSLASNPEGNMNEDQRESAQIIHDSGTDLLRLINDILDLSKVESGTIEIVEEPLFPTQLVARLERRFQPLAQEKRLELGMHILPGVPVALLTDSNKLERILINLLANAIKFTETGRVSLTISSAVQPGAREADQRIVMVVRDTGIGIPTGMEERIFQAFQQVDGSTSRRHGGTGLGLSIARELARLLGGEIQVESSEAVGSTFTLTLPLREAVVTGEEPVAPVEPPGVSAPPPVRGDEKKVLIIDDDAVFANILANLAREKGFATRVVASGEEGVDAVARLRPDGVILDIGLPGMDGWAVLKRLKEDAATRDIPVHVISGRDERRHGLDEGAEAFWIKPVSQAQIETVLGRIARSQGGLLQPRHVLVIEDDPRTRKAIAKLLETREVKATLVGRAEEALERLKQERFCCMVLDLNLGGVSGFDLLERAQTDGMDLPPVIIHSGRELTDRETLHLREFTDHIIIKGERSAERLQSEVSLFLHEVFCGGEKSLPPAQPVKSAIDHDPVLSGKCVLIVDDDMRNIFALSKALRARGLQVLMAQDGLRALNQLRENSAIDLVIMDIMMPEMDGYAAMRAIRSNPDWRGLPIIALTARAMSGEREKCLEAGASDYLAKPVDLDRLLAMMHRWLASAS</sequence>
<comment type="catalytic activity">
    <reaction evidence="1">
        <text>ATP + protein L-histidine = ADP + protein N-phospho-L-histidine.</text>
        <dbReference type="EC" id="2.7.13.3"/>
    </reaction>
</comment>
<dbReference type="InterPro" id="IPR003594">
    <property type="entry name" value="HATPase_dom"/>
</dbReference>
<evidence type="ECO:0000256" key="3">
    <source>
        <dbReference type="ARBA" id="ARBA00012438"/>
    </source>
</evidence>
<dbReference type="InterPro" id="IPR005467">
    <property type="entry name" value="His_kinase_dom"/>
</dbReference>
<dbReference type="Proteomes" id="UP001628193">
    <property type="component" value="Unassembled WGS sequence"/>
</dbReference>
<evidence type="ECO:0000256" key="5">
    <source>
        <dbReference type="ARBA" id="ARBA00022679"/>
    </source>
</evidence>
<evidence type="ECO:0000256" key="10">
    <source>
        <dbReference type="SAM" id="Phobius"/>
    </source>
</evidence>
<evidence type="ECO:0000259" key="12">
    <source>
        <dbReference type="PROSITE" id="PS50110"/>
    </source>
</evidence>
<keyword evidence="10" id="KW-0812">Transmembrane</keyword>
<accession>A0ABQ0CDC3</accession>
<evidence type="ECO:0000256" key="1">
    <source>
        <dbReference type="ARBA" id="ARBA00000085"/>
    </source>
</evidence>
<comment type="subcellular location">
    <subcellularLocation>
        <location evidence="2">Membrane</location>
    </subcellularLocation>
</comment>
<feature type="transmembrane region" description="Helical" evidence="10">
    <location>
        <begin position="192"/>
        <end position="211"/>
    </location>
</feature>
<dbReference type="Pfam" id="PF00672">
    <property type="entry name" value="HAMP"/>
    <property type="match status" value="1"/>
</dbReference>
<dbReference type="CDD" id="cd17546">
    <property type="entry name" value="REC_hyHK_CKI1_RcsC-like"/>
    <property type="match status" value="1"/>
</dbReference>
<feature type="domain" description="Response regulatory" evidence="12">
    <location>
        <begin position="789"/>
        <end position="902"/>
    </location>
</feature>
<dbReference type="InterPro" id="IPR011006">
    <property type="entry name" value="CheY-like_superfamily"/>
</dbReference>
<dbReference type="InterPro" id="IPR004358">
    <property type="entry name" value="Sig_transdc_His_kin-like_C"/>
</dbReference>
<dbReference type="PROSITE" id="PS50885">
    <property type="entry name" value="HAMP"/>
    <property type="match status" value="1"/>
</dbReference>
<evidence type="ECO:0000313" key="15">
    <source>
        <dbReference type="Proteomes" id="UP001628193"/>
    </source>
</evidence>
<gene>
    <name evidence="14" type="primary">rcsC_81</name>
    <name evidence="14" type="ORF">SIID45300_03237</name>
</gene>
<dbReference type="SMART" id="SM00387">
    <property type="entry name" value="HATPase_c"/>
    <property type="match status" value="1"/>
</dbReference>
<dbReference type="InterPro" id="IPR003018">
    <property type="entry name" value="GAF"/>
</dbReference>
<evidence type="ECO:0000259" key="13">
    <source>
        <dbReference type="PROSITE" id="PS50885"/>
    </source>
</evidence>
<evidence type="ECO:0000256" key="4">
    <source>
        <dbReference type="ARBA" id="ARBA00022553"/>
    </source>
</evidence>
<dbReference type="CDD" id="cd06225">
    <property type="entry name" value="HAMP"/>
    <property type="match status" value="1"/>
</dbReference>
<feature type="domain" description="HAMP" evidence="13">
    <location>
        <begin position="213"/>
        <end position="266"/>
    </location>
</feature>
<dbReference type="PANTHER" id="PTHR45339">
    <property type="entry name" value="HYBRID SIGNAL TRANSDUCTION HISTIDINE KINASE J"/>
    <property type="match status" value="1"/>
</dbReference>
<keyword evidence="5 14" id="KW-0808">Transferase</keyword>
<dbReference type="PANTHER" id="PTHR45339:SF1">
    <property type="entry name" value="HYBRID SIGNAL TRANSDUCTION HISTIDINE KINASE J"/>
    <property type="match status" value="1"/>
</dbReference>
<evidence type="ECO:0000256" key="6">
    <source>
        <dbReference type="ARBA" id="ARBA00022777"/>
    </source>
</evidence>
<dbReference type="InterPro" id="IPR003660">
    <property type="entry name" value="HAMP_dom"/>
</dbReference>
<dbReference type="SMART" id="SM00448">
    <property type="entry name" value="REC"/>
    <property type="match status" value="3"/>
</dbReference>
<dbReference type="SUPFAM" id="SSF47384">
    <property type="entry name" value="Homodimeric domain of signal transducing histidine kinase"/>
    <property type="match status" value="1"/>
</dbReference>
<feature type="modified residue" description="4-aspartylphosphate" evidence="8">
    <location>
        <position position="962"/>
    </location>
</feature>
<dbReference type="Pfam" id="PF02518">
    <property type="entry name" value="HATPase_c"/>
    <property type="match status" value="1"/>
</dbReference>
<dbReference type="Pfam" id="PF00512">
    <property type="entry name" value="HisKA"/>
    <property type="match status" value="1"/>
</dbReference>
<dbReference type="InterPro" id="IPR029016">
    <property type="entry name" value="GAF-like_dom_sf"/>
</dbReference>
<dbReference type="GO" id="GO:0004673">
    <property type="term" value="F:protein histidine kinase activity"/>
    <property type="evidence" value="ECO:0007669"/>
    <property type="project" value="UniProtKB-EC"/>
</dbReference>
<feature type="transmembrane region" description="Helical" evidence="10">
    <location>
        <begin position="12"/>
        <end position="31"/>
    </location>
</feature>
<dbReference type="Gene3D" id="3.30.565.10">
    <property type="entry name" value="Histidine kinase-like ATPase, C-terminal domain"/>
    <property type="match status" value="1"/>
</dbReference>
<dbReference type="PRINTS" id="PR00344">
    <property type="entry name" value="BCTRLSENSOR"/>
</dbReference>
<dbReference type="RefSeq" id="WP_420906598.1">
    <property type="nucleotide sequence ID" value="NZ_BAAFGK010000005.1"/>
</dbReference>
<feature type="domain" description="Response regulatory" evidence="12">
    <location>
        <begin position="913"/>
        <end position="1028"/>
    </location>
</feature>
<dbReference type="PROSITE" id="PS50109">
    <property type="entry name" value="HIS_KIN"/>
    <property type="match status" value="1"/>
</dbReference>
<dbReference type="SUPFAM" id="SSF158472">
    <property type="entry name" value="HAMP domain-like"/>
    <property type="match status" value="1"/>
</dbReference>
<dbReference type="Gene3D" id="1.10.287.130">
    <property type="match status" value="1"/>
</dbReference>
<feature type="modified residue" description="4-aspartylphosphate" evidence="8">
    <location>
        <position position="1110"/>
    </location>
</feature>
<protein>
    <recommendedName>
        <fullName evidence="3">histidine kinase</fullName>
        <ecNumber evidence="3">2.7.13.3</ecNumber>
    </recommendedName>
</protein>
<comment type="caution">
    <text evidence="14">The sequence shown here is derived from an EMBL/GenBank/DDBJ whole genome shotgun (WGS) entry which is preliminary data.</text>
</comment>
<dbReference type="InterPro" id="IPR001789">
    <property type="entry name" value="Sig_transdc_resp-reg_receiver"/>
</dbReference>
<reference evidence="14 15" key="2">
    <citation type="submission" date="2024-09" db="EMBL/GenBank/DDBJ databases">
        <title>Draft genome sequence of Candidatus Magnetaquicoccaceae bacterium FCR-1.</title>
        <authorList>
            <person name="Shimoshige H."/>
            <person name="Shimamura S."/>
            <person name="Taoka A."/>
            <person name="Kobayashi H."/>
            <person name="Maekawa T."/>
        </authorList>
    </citation>
    <scope>NUCLEOTIDE SEQUENCE [LARGE SCALE GENOMIC DNA]</scope>
    <source>
        <strain evidence="14 15">FCR-1</strain>
    </source>
</reference>
<feature type="coiled-coil region" evidence="9">
    <location>
        <begin position="443"/>
        <end position="523"/>
    </location>
</feature>
<dbReference type="SUPFAM" id="SSF55781">
    <property type="entry name" value="GAF domain-like"/>
    <property type="match status" value="1"/>
</dbReference>
<keyword evidence="4 8" id="KW-0597">Phosphoprotein</keyword>
<reference evidence="14 15" key="1">
    <citation type="submission" date="2024-05" db="EMBL/GenBank/DDBJ databases">
        <authorList>
            <consortium name="Candidatus Magnetaquicoccaceae bacterium FCR-1 genome sequencing consortium"/>
            <person name="Shimoshige H."/>
            <person name="Shimamura S."/>
            <person name="Taoka A."/>
            <person name="Kobayashi H."/>
            <person name="Maekawa T."/>
        </authorList>
    </citation>
    <scope>NUCLEOTIDE SEQUENCE [LARGE SCALE GENOMIC DNA]</scope>
    <source>
        <strain evidence="14 15">FCR-1</strain>
    </source>
</reference>
<dbReference type="SMART" id="SM00388">
    <property type="entry name" value="HisKA"/>
    <property type="match status" value="1"/>
</dbReference>
<keyword evidence="10" id="KW-1133">Transmembrane helix</keyword>
<keyword evidence="10" id="KW-0472">Membrane</keyword>
<dbReference type="SUPFAM" id="SSF52172">
    <property type="entry name" value="CheY-like"/>
    <property type="match status" value="3"/>
</dbReference>
<organism evidence="14 15">
    <name type="scientific">Candidatus Magnetaquiglobus chichijimensis</name>
    <dbReference type="NCBI Taxonomy" id="3141448"/>
    <lineage>
        <taxon>Bacteria</taxon>
        <taxon>Pseudomonadati</taxon>
        <taxon>Pseudomonadota</taxon>
        <taxon>Magnetococcia</taxon>
        <taxon>Magnetococcales</taxon>
        <taxon>Candidatus Magnetaquicoccaceae</taxon>
        <taxon>Candidatus Magnetaquiglobus</taxon>
    </lineage>
</organism>
<feature type="domain" description="Response regulatory" evidence="12">
    <location>
        <begin position="1060"/>
        <end position="1177"/>
    </location>
</feature>
<dbReference type="PROSITE" id="PS50110">
    <property type="entry name" value="RESPONSE_REGULATORY"/>
    <property type="match status" value="3"/>
</dbReference>
<proteinExistence type="predicted"/>
<dbReference type="SUPFAM" id="SSF55874">
    <property type="entry name" value="ATPase domain of HSP90 chaperone/DNA topoisomerase II/histidine kinase"/>
    <property type="match status" value="1"/>
</dbReference>
<evidence type="ECO:0000256" key="2">
    <source>
        <dbReference type="ARBA" id="ARBA00004370"/>
    </source>
</evidence>
<feature type="domain" description="Histidine kinase" evidence="11">
    <location>
        <begin position="533"/>
        <end position="760"/>
    </location>
</feature>
<dbReference type="InterPro" id="IPR036890">
    <property type="entry name" value="HATPase_C_sf"/>
</dbReference>
<dbReference type="CDD" id="cd16922">
    <property type="entry name" value="HATPase_EvgS-ArcB-TorS-like"/>
    <property type="match status" value="1"/>
</dbReference>
<evidence type="ECO:0000259" key="11">
    <source>
        <dbReference type="PROSITE" id="PS50109"/>
    </source>
</evidence>
<keyword evidence="7" id="KW-0902">Two-component regulatory system</keyword>
<evidence type="ECO:0000313" key="14">
    <source>
        <dbReference type="EMBL" id="GAB0058879.1"/>
    </source>
</evidence>
<keyword evidence="6 14" id="KW-0418">Kinase</keyword>
<evidence type="ECO:0000256" key="8">
    <source>
        <dbReference type="PROSITE-ProRule" id="PRU00169"/>
    </source>
</evidence>
<dbReference type="CDD" id="cd00082">
    <property type="entry name" value="HisKA"/>
    <property type="match status" value="1"/>
</dbReference>
<dbReference type="Pfam" id="PF00072">
    <property type="entry name" value="Response_reg"/>
    <property type="match status" value="3"/>
</dbReference>
<keyword evidence="15" id="KW-1185">Reference proteome</keyword>
<dbReference type="InterPro" id="IPR036097">
    <property type="entry name" value="HisK_dim/P_sf"/>
</dbReference>
<dbReference type="Pfam" id="PF13185">
    <property type="entry name" value="GAF_2"/>
    <property type="match status" value="1"/>
</dbReference>
<dbReference type="Gene3D" id="6.10.340.10">
    <property type="match status" value="1"/>
</dbReference>